<dbReference type="PANTHER" id="PTHR36118">
    <property type="entry name" value="ION-TRANSLOCATING OXIDOREDUCTASE COMPLEX SUBUNIT G"/>
    <property type="match status" value="1"/>
</dbReference>
<evidence type="ECO:0000256" key="2">
    <source>
        <dbReference type="ARBA" id="ARBA00022553"/>
    </source>
</evidence>
<keyword evidence="3 6" id="KW-0285">Flavoprotein</keyword>
<keyword evidence="6" id="KW-1003">Cell membrane</keyword>
<keyword evidence="6" id="KW-0812">Transmembrane</keyword>
<evidence type="ECO:0000256" key="5">
    <source>
        <dbReference type="ARBA" id="ARBA00022982"/>
    </source>
</evidence>
<evidence type="ECO:0000259" key="7">
    <source>
        <dbReference type="SMART" id="SM00900"/>
    </source>
</evidence>
<evidence type="ECO:0000256" key="6">
    <source>
        <dbReference type="HAMAP-Rule" id="MF_00479"/>
    </source>
</evidence>
<feature type="modified residue" description="FMN phosphoryl threonine" evidence="6">
    <location>
        <position position="179"/>
    </location>
</feature>
<comment type="cofactor">
    <cofactor evidence="6">
        <name>FMN</name>
        <dbReference type="ChEBI" id="CHEBI:58210"/>
    </cofactor>
</comment>
<dbReference type="PANTHER" id="PTHR36118:SF1">
    <property type="entry name" value="ION-TRANSLOCATING OXIDOREDUCTASE COMPLEX SUBUNIT G"/>
    <property type="match status" value="1"/>
</dbReference>
<proteinExistence type="inferred from homology"/>
<keyword evidence="6" id="KW-1133">Transmembrane helix</keyword>
<dbReference type="EC" id="7.-.-.-" evidence="6"/>
<evidence type="ECO:0000313" key="9">
    <source>
        <dbReference type="Proteomes" id="UP001059934"/>
    </source>
</evidence>
<keyword evidence="2 6" id="KW-0597">Phosphoprotein</keyword>
<dbReference type="Proteomes" id="UP001059934">
    <property type="component" value="Chromosome"/>
</dbReference>
<dbReference type="NCBIfam" id="TIGR01947">
    <property type="entry name" value="rnfG"/>
    <property type="match status" value="1"/>
</dbReference>
<comment type="subunit">
    <text evidence="6">The complex is composed of six subunits: RnfA, RnfB, RnfC, RnfD, RnfE and RnfG.</text>
</comment>
<keyword evidence="4 6" id="KW-0288">FMN</keyword>
<keyword evidence="1 6" id="KW-0813">Transport</keyword>
<evidence type="ECO:0000256" key="3">
    <source>
        <dbReference type="ARBA" id="ARBA00022630"/>
    </source>
</evidence>
<comment type="subcellular location">
    <subcellularLocation>
        <location evidence="6">Cell inner membrane</location>
        <topology evidence="6">Single-pass membrane protein</topology>
    </subcellularLocation>
</comment>
<dbReference type="PIRSF" id="PIRSF006091">
    <property type="entry name" value="E_trnsport_RnfG"/>
    <property type="match status" value="1"/>
</dbReference>
<comment type="similarity">
    <text evidence="6">Belongs to the RnfG family.</text>
</comment>
<name>A0ABY5TQI1_9GAMM</name>
<keyword evidence="6" id="KW-0472">Membrane</keyword>
<keyword evidence="6" id="KW-0997">Cell inner membrane</keyword>
<accession>A0ABY5TQI1</accession>
<dbReference type="InterPro" id="IPR010209">
    <property type="entry name" value="Ion_transpt_RnfG/RsxG"/>
</dbReference>
<protein>
    <recommendedName>
        <fullName evidence="6">Ion-translocating oxidoreductase complex subunit G</fullName>
        <ecNumber evidence="6">7.-.-.-</ecNumber>
    </recommendedName>
    <alternativeName>
        <fullName evidence="6">Rnf electron transport complex subunit G</fullName>
    </alternativeName>
</protein>
<dbReference type="InterPro" id="IPR007329">
    <property type="entry name" value="FMN-bd"/>
</dbReference>
<evidence type="ECO:0000256" key="1">
    <source>
        <dbReference type="ARBA" id="ARBA00022448"/>
    </source>
</evidence>
<evidence type="ECO:0000313" key="8">
    <source>
        <dbReference type="EMBL" id="UVW34751.1"/>
    </source>
</evidence>
<dbReference type="NCBIfam" id="NF002519">
    <property type="entry name" value="PRK01908.1"/>
    <property type="match status" value="1"/>
</dbReference>
<dbReference type="SMART" id="SM00900">
    <property type="entry name" value="FMN_bind"/>
    <property type="match status" value="1"/>
</dbReference>
<keyword evidence="6" id="KW-1278">Translocase</keyword>
<feature type="domain" description="FMN-binding" evidence="7">
    <location>
        <begin position="104"/>
        <end position="196"/>
    </location>
</feature>
<gene>
    <name evidence="8" type="primary">rsxG</name>
    <name evidence="6" type="synonym">rnfG</name>
    <name evidence="8" type="ORF">NYF23_12150</name>
</gene>
<keyword evidence="9" id="KW-1185">Reference proteome</keyword>
<reference evidence="8" key="1">
    <citation type="submission" date="2022-08" db="EMBL/GenBank/DDBJ databases">
        <title>Catabolic pathway analysis in culturable SAR92 clade bacteria reveals their overlooked roles in DMSP degradation in coastal seas.</title>
        <authorList>
            <person name="He X."/>
            <person name="Zhang X."/>
            <person name="Zhang Y."/>
        </authorList>
    </citation>
    <scope>NUCLEOTIDE SEQUENCE</scope>
    <source>
        <strain evidence="8">H455</strain>
    </source>
</reference>
<dbReference type="EMBL" id="CP103416">
    <property type="protein sequence ID" value="UVW34751.1"/>
    <property type="molecule type" value="Genomic_DNA"/>
</dbReference>
<organism evidence="8 9">
    <name type="scientific">SAR92 clade bacterium H455</name>
    <dbReference type="NCBI Taxonomy" id="2974818"/>
    <lineage>
        <taxon>Bacteria</taxon>
        <taxon>Pseudomonadati</taxon>
        <taxon>Pseudomonadota</taxon>
        <taxon>Gammaproteobacteria</taxon>
        <taxon>Cellvibrionales</taxon>
        <taxon>Porticoccaceae</taxon>
        <taxon>SAR92 clade</taxon>
    </lineage>
</organism>
<sequence>MIIKSMGFNSIALALFALVTSLILATTNELTYERIEQSEREAAQRALLEIIPLERHDNDMLMDVQPVPEQYWATLGLKKGGNIHIARDQGQPVAAIIPAVTPDGYSGAISMIIGINFNGSIAGVRVVEHRETPGLGDKVDLKKSDWILSFNGKSLVNPQASGWKVKKEGGDYDQFTGATITPKAVVNQVLKTLQYFEDDRERLLQIAAANAARENKQAVL</sequence>
<comment type="function">
    <text evidence="6">Part of a membrane-bound complex that couples electron transfer with translocation of ions across the membrane.</text>
</comment>
<dbReference type="HAMAP" id="MF_00479">
    <property type="entry name" value="RsxG_RnfG"/>
    <property type="match status" value="1"/>
</dbReference>
<evidence type="ECO:0000256" key="4">
    <source>
        <dbReference type="ARBA" id="ARBA00022643"/>
    </source>
</evidence>
<dbReference type="Pfam" id="PF04205">
    <property type="entry name" value="FMN_bind"/>
    <property type="match status" value="1"/>
</dbReference>
<keyword evidence="5 6" id="KW-0249">Electron transport</keyword>